<name>A0A9W8GP03_9FUNG</name>
<dbReference type="Proteomes" id="UP001140011">
    <property type="component" value="Unassembled WGS sequence"/>
</dbReference>
<dbReference type="GO" id="GO:0043139">
    <property type="term" value="F:5'-3' DNA helicase activity"/>
    <property type="evidence" value="ECO:0007669"/>
    <property type="project" value="TreeGrafter"/>
</dbReference>
<keyword evidence="3" id="KW-0347">Helicase</keyword>
<dbReference type="Pfam" id="PF13087">
    <property type="entry name" value="AAA_12"/>
    <property type="match status" value="1"/>
</dbReference>
<protein>
    <recommendedName>
        <fullName evidence="5">DNA2/NAM7 helicase-like C-terminal domain-containing protein</fullName>
    </recommendedName>
</protein>
<reference evidence="6" key="1">
    <citation type="submission" date="2022-07" db="EMBL/GenBank/DDBJ databases">
        <title>Phylogenomic reconstructions and comparative analyses of Kickxellomycotina fungi.</title>
        <authorList>
            <person name="Reynolds N.K."/>
            <person name="Stajich J.E."/>
            <person name="Barry K."/>
            <person name="Grigoriev I.V."/>
            <person name="Crous P."/>
            <person name="Smith M.E."/>
        </authorList>
    </citation>
    <scope>NUCLEOTIDE SEQUENCE</scope>
    <source>
        <strain evidence="6">BCRC 34297</strain>
    </source>
</reference>
<dbReference type="InterPro" id="IPR027417">
    <property type="entry name" value="P-loop_NTPase"/>
</dbReference>
<dbReference type="InterPro" id="IPR050534">
    <property type="entry name" value="Coronavir_polyprotein_1ab"/>
</dbReference>
<keyword evidence="1" id="KW-0547">Nucleotide-binding</keyword>
<keyword evidence="4" id="KW-0067">ATP-binding</keyword>
<dbReference type="EMBL" id="JANBUH010000826">
    <property type="protein sequence ID" value="KAJ2749292.1"/>
    <property type="molecule type" value="Genomic_DNA"/>
</dbReference>
<dbReference type="AlphaFoldDB" id="A0A9W8GP03"/>
<sequence>YRMHSDIMKVLSESLYESKLVAHVSVAAHTLSDLEHVESNAFTCVSLVHIETASCGMTESSKELGGASGMGSAVDGSESKANMGEARLALAHVKILIAAGVGAKDIAIITPYNAQVHLLKRLMQERYSELKIGSVDGFQGCEKEAVILSMVRSSPNKDVGFLKDYCRVNVAITHAKRHLCIVANSSTVSQGNSFLWALFMHLKAKAFVCSPTAVHHR</sequence>
<dbReference type="GO" id="GO:0016787">
    <property type="term" value="F:hydrolase activity"/>
    <property type="evidence" value="ECO:0007669"/>
    <property type="project" value="UniProtKB-KW"/>
</dbReference>
<dbReference type="GO" id="GO:0005524">
    <property type="term" value="F:ATP binding"/>
    <property type="evidence" value="ECO:0007669"/>
    <property type="project" value="UniProtKB-KW"/>
</dbReference>
<evidence type="ECO:0000313" key="6">
    <source>
        <dbReference type="EMBL" id="KAJ2749292.1"/>
    </source>
</evidence>
<evidence type="ECO:0000256" key="3">
    <source>
        <dbReference type="ARBA" id="ARBA00022806"/>
    </source>
</evidence>
<dbReference type="CDD" id="cd18808">
    <property type="entry name" value="SF1_C_Upf1"/>
    <property type="match status" value="1"/>
</dbReference>
<accession>A0A9W8GP03</accession>
<keyword evidence="7" id="KW-1185">Reference proteome</keyword>
<dbReference type="OrthoDB" id="6513042at2759"/>
<feature type="non-terminal residue" evidence="6">
    <location>
        <position position="1"/>
    </location>
</feature>
<feature type="domain" description="DNA2/NAM7 helicase-like C-terminal" evidence="5">
    <location>
        <begin position="1"/>
        <end position="185"/>
    </location>
</feature>
<evidence type="ECO:0000256" key="2">
    <source>
        <dbReference type="ARBA" id="ARBA00022801"/>
    </source>
</evidence>
<comment type="caution">
    <text evidence="6">The sequence shown here is derived from an EMBL/GenBank/DDBJ whole genome shotgun (WGS) entry which is preliminary data.</text>
</comment>
<dbReference type="Gene3D" id="3.40.50.300">
    <property type="entry name" value="P-loop containing nucleotide triphosphate hydrolases"/>
    <property type="match status" value="1"/>
</dbReference>
<keyword evidence="2" id="KW-0378">Hydrolase</keyword>
<evidence type="ECO:0000256" key="4">
    <source>
        <dbReference type="ARBA" id="ARBA00022840"/>
    </source>
</evidence>
<dbReference type="InterPro" id="IPR041679">
    <property type="entry name" value="DNA2/NAM7-like_C"/>
</dbReference>
<organism evidence="6 7">
    <name type="scientific">Coemansia pectinata</name>
    <dbReference type="NCBI Taxonomy" id="1052879"/>
    <lineage>
        <taxon>Eukaryota</taxon>
        <taxon>Fungi</taxon>
        <taxon>Fungi incertae sedis</taxon>
        <taxon>Zoopagomycota</taxon>
        <taxon>Kickxellomycotina</taxon>
        <taxon>Kickxellomycetes</taxon>
        <taxon>Kickxellales</taxon>
        <taxon>Kickxellaceae</taxon>
        <taxon>Coemansia</taxon>
    </lineage>
</organism>
<evidence type="ECO:0000256" key="1">
    <source>
        <dbReference type="ARBA" id="ARBA00022741"/>
    </source>
</evidence>
<gene>
    <name evidence="6" type="ORF">GGI19_005730</name>
</gene>
<evidence type="ECO:0000313" key="7">
    <source>
        <dbReference type="Proteomes" id="UP001140011"/>
    </source>
</evidence>
<dbReference type="SUPFAM" id="SSF52540">
    <property type="entry name" value="P-loop containing nucleoside triphosphate hydrolases"/>
    <property type="match status" value="1"/>
</dbReference>
<proteinExistence type="predicted"/>
<dbReference type="PANTHER" id="PTHR43788">
    <property type="entry name" value="DNA2/NAM7 HELICASE FAMILY MEMBER"/>
    <property type="match status" value="1"/>
</dbReference>
<dbReference type="InterPro" id="IPR047187">
    <property type="entry name" value="SF1_C_Upf1"/>
</dbReference>
<evidence type="ECO:0000259" key="5">
    <source>
        <dbReference type="Pfam" id="PF13087"/>
    </source>
</evidence>
<dbReference type="PANTHER" id="PTHR43788:SF8">
    <property type="entry name" value="DNA-BINDING PROTEIN SMUBP-2"/>
    <property type="match status" value="1"/>
</dbReference>